<keyword evidence="5" id="KW-1185">Reference proteome</keyword>
<dbReference type="PANTHER" id="PTHR13789">
    <property type="entry name" value="MONOOXYGENASE"/>
    <property type="match status" value="1"/>
</dbReference>
<dbReference type="Gene3D" id="3.30.9.30">
    <property type="match status" value="1"/>
</dbReference>
<dbReference type="OrthoDB" id="3212532at2"/>
<organism evidence="4 5">
    <name type="scientific">Aeromicrobium terrae</name>
    <dbReference type="NCBI Taxonomy" id="2498846"/>
    <lineage>
        <taxon>Bacteria</taxon>
        <taxon>Bacillati</taxon>
        <taxon>Actinomycetota</taxon>
        <taxon>Actinomycetes</taxon>
        <taxon>Propionibacteriales</taxon>
        <taxon>Nocardioidaceae</taxon>
        <taxon>Aeromicrobium</taxon>
    </lineage>
</organism>
<proteinExistence type="predicted"/>
<keyword evidence="2" id="KW-0503">Monooxygenase</keyword>
<evidence type="ECO:0000313" key="4">
    <source>
        <dbReference type="EMBL" id="TXL61320.1"/>
    </source>
</evidence>
<dbReference type="PRINTS" id="PR00420">
    <property type="entry name" value="RNGMNOXGNASE"/>
</dbReference>
<dbReference type="Gene3D" id="3.50.50.60">
    <property type="entry name" value="FAD/NAD(P)-binding domain"/>
    <property type="match status" value="1"/>
</dbReference>
<name>A0A5C8NJF5_9ACTN</name>
<dbReference type="NCBIfam" id="NF005720">
    <property type="entry name" value="PRK07538.1"/>
    <property type="match status" value="1"/>
</dbReference>
<gene>
    <name evidence="4" type="ORF">FHP06_07775</name>
</gene>
<evidence type="ECO:0000259" key="3">
    <source>
        <dbReference type="Pfam" id="PF01494"/>
    </source>
</evidence>
<dbReference type="GO" id="GO:0071949">
    <property type="term" value="F:FAD binding"/>
    <property type="evidence" value="ECO:0007669"/>
    <property type="project" value="InterPro"/>
</dbReference>
<dbReference type="Pfam" id="PF01494">
    <property type="entry name" value="FAD_binding_3"/>
    <property type="match status" value="1"/>
</dbReference>
<dbReference type="SUPFAM" id="SSF54373">
    <property type="entry name" value="FAD-linked reductases, C-terminal domain"/>
    <property type="match status" value="1"/>
</dbReference>
<dbReference type="InterPro" id="IPR050493">
    <property type="entry name" value="FAD-dep_Monooxygenase_BioMet"/>
</dbReference>
<dbReference type="Proteomes" id="UP000321571">
    <property type="component" value="Unassembled WGS sequence"/>
</dbReference>
<dbReference type="AlphaFoldDB" id="A0A5C8NJF5"/>
<evidence type="ECO:0000256" key="2">
    <source>
        <dbReference type="ARBA" id="ARBA00023033"/>
    </source>
</evidence>
<feature type="domain" description="FAD-binding" evidence="3">
    <location>
        <begin position="6"/>
        <end position="176"/>
    </location>
</feature>
<dbReference type="RefSeq" id="WP_147685502.1">
    <property type="nucleotide sequence ID" value="NZ_VDUX01000003.1"/>
</dbReference>
<dbReference type="SUPFAM" id="SSF51905">
    <property type="entry name" value="FAD/NAD(P)-binding domain"/>
    <property type="match status" value="1"/>
</dbReference>
<accession>A0A5C8NJF5</accession>
<reference evidence="4 5" key="1">
    <citation type="submission" date="2019-06" db="EMBL/GenBank/DDBJ databases">
        <title>Aeromicrobium sp. nov., isolated from a maize field.</title>
        <authorList>
            <person name="Lin S.-Y."/>
            <person name="Tsai C.-F."/>
            <person name="Young C.-C."/>
        </authorList>
    </citation>
    <scope>NUCLEOTIDE SEQUENCE [LARGE SCALE GENOMIC DNA]</scope>
    <source>
        <strain evidence="4 5">CC-CFT486</strain>
    </source>
</reference>
<dbReference type="InterPro" id="IPR002938">
    <property type="entry name" value="FAD-bd"/>
</dbReference>
<comment type="caution">
    <text evidence="4">The sequence shown here is derived from an EMBL/GenBank/DDBJ whole genome shotgun (WGS) entry which is preliminary data.</text>
</comment>
<dbReference type="GO" id="GO:0004497">
    <property type="term" value="F:monooxygenase activity"/>
    <property type="evidence" value="ECO:0007669"/>
    <property type="project" value="UniProtKB-KW"/>
</dbReference>
<keyword evidence="1" id="KW-0560">Oxidoreductase</keyword>
<protein>
    <submittedName>
        <fullName evidence="4">Flavin-dependent oxidoreductase</fullName>
    </submittedName>
</protein>
<dbReference type="PANTHER" id="PTHR13789:SF268">
    <property type="entry name" value="5-METHYLPHENAZINE-1-CARBOXYLATE 1-MONOOXYGENASE"/>
    <property type="match status" value="1"/>
</dbReference>
<dbReference type="InterPro" id="IPR036188">
    <property type="entry name" value="FAD/NAD-bd_sf"/>
</dbReference>
<dbReference type="EMBL" id="VDUX01000003">
    <property type="protein sequence ID" value="TXL61320.1"/>
    <property type="molecule type" value="Genomic_DNA"/>
</dbReference>
<evidence type="ECO:0000313" key="5">
    <source>
        <dbReference type="Proteomes" id="UP000321571"/>
    </source>
</evidence>
<sequence>MQPPQETEVLIVGAGAGGLILALSLHEIGVSCRVYDAVPELKAVGVGINLLPHAVRELDELDLVPALDQVGIRTKDASYYNRFGQHIFTEPAGEAAGYPWPQFSLHRGDMQMVFLDAVRERLGQDSVVTGHRLVDVDLHDDAVTAHFVDPQGNELPSVRASMLIGADGIKSVLRSTFYPDEGDPIYSGLTIWRGATPMPPFLSGANTIRIGWMSVGKLMVYPIRDDIDGQGNQLMNFVATLERPRPDSYDWNAEGRLEDFYSYYADWDFDFLDIPGMLKKTEKIMIYPMVDRDPLPTWTLGRATLLGDAAHPMYPRGSNGAGQAILDARFLAGAIKRHGVTEEALREYDGVRVEATAKVVRMNRANPPDAILREVHERSGDKPFDQLSDLISDEELKAIGERYRSVAGFQVDELKKRASLV</sequence>
<evidence type="ECO:0000256" key="1">
    <source>
        <dbReference type="ARBA" id="ARBA00023002"/>
    </source>
</evidence>